<sequence>MSHGRGYLSNPVLGKIFSLFLHVLKHARVLGHVCFRNPAFHESAGIVYLKSAELGMIYLDYAEWENAKYRKRDFFIQFGSDDVRICGI</sequence>
<accession>A0A2P5YJ35</accession>
<name>A0A2P5YJ35_GOSBA</name>
<dbReference type="Proteomes" id="UP000239757">
    <property type="component" value="Unassembled WGS sequence"/>
</dbReference>
<gene>
    <name evidence="1" type="ORF">GOBAR_AA05006</name>
</gene>
<proteinExistence type="predicted"/>
<evidence type="ECO:0000313" key="2">
    <source>
        <dbReference type="Proteomes" id="UP000239757"/>
    </source>
</evidence>
<dbReference type="AlphaFoldDB" id="A0A2P5YJ35"/>
<dbReference type="EMBL" id="KZ663135">
    <property type="protein sequence ID" value="PPS15568.1"/>
    <property type="molecule type" value="Genomic_DNA"/>
</dbReference>
<organism evidence="1 2">
    <name type="scientific">Gossypium barbadense</name>
    <name type="common">Sea Island cotton</name>
    <name type="synonym">Hibiscus barbadensis</name>
    <dbReference type="NCBI Taxonomy" id="3634"/>
    <lineage>
        <taxon>Eukaryota</taxon>
        <taxon>Viridiplantae</taxon>
        <taxon>Streptophyta</taxon>
        <taxon>Embryophyta</taxon>
        <taxon>Tracheophyta</taxon>
        <taxon>Spermatophyta</taxon>
        <taxon>Magnoliopsida</taxon>
        <taxon>eudicotyledons</taxon>
        <taxon>Gunneridae</taxon>
        <taxon>Pentapetalae</taxon>
        <taxon>rosids</taxon>
        <taxon>malvids</taxon>
        <taxon>Malvales</taxon>
        <taxon>Malvaceae</taxon>
        <taxon>Malvoideae</taxon>
        <taxon>Gossypium</taxon>
    </lineage>
</organism>
<reference evidence="1 2" key="1">
    <citation type="submission" date="2015-01" db="EMBL/GenBank/DDBJ databases">
        <title>Genome of allotetraploid Gossypium barbadense reveals genomic plasticity and fiber elongation in cotton evolution.</title>
        <authorList>
            <person name="Chen X."/>
            <person name="Liu X."/>
            <person name="Zhao B."/>
            <person name="Zheng H."/>
            <person name="Hu Y."/>
            <person name="Lu G."/>
            <person name="Yang C."/>
            <person name="Chen J."/>
            <person name="Shan C."/>
            <person name="Zhang L."/>
            <person name="Zhou Y."/>
            <person name="Wang L."/>
            <person name="Guo W."/>
            <person name="Bai Y."/>
            <person name="Ruan J."/>
            <person name="Shangguan X."/>
            <person name="Mao Y."/>
            <person name="Jiang J."/>
            <person name="Zhu Y."/>
            <person name="Lei J."/>
            <person name="Kang H."/>
            <person name="Chen S."/>
            <person name="He X."/>
            <person name="Wang R."/>
            <person name="Wang Y."/>
            <person name="Chen J."/>
            <person name="Wang L."/>
            <person name="Yu S."/>
            <person name="Wang B."/>
            <person name="Wei J."/>
            <person name="Song S."/>
            <person name="Lu X."/>
            <person name="Gao Z."/>
            <person name="Gu W."/>
            <person name="Deng X."/>
            <person name="Ma D."/>
            <person name="Wang S."/>
            <person name="Liang W."/>
            <person name="Fang L."/>
            <person name="Cai C."/>
            <person name="Zhu X."/>
            <person name="Zhou B."/>
            <person name="Zhang Y."/>
            <person name="Chen Z."/>
            <person name="Xu S."/>
            <person name="Zhu R."/>
            <person name="Wang S."/>
            <person name="Zhang T."/>
            <person name="Zhao G."/>
        </authorList>
    </citation>
    <scope>NUCLEOTIDE SEQUENCE [LARGE SCALE GENOMIC DNA]</scope>
    <source>
        <strain evidence="2">cv. Xinhai21</strain>
        <tissue evidence="1">Leaf</tissue>
    </source>
</reference>
<evidence type="ECO:0000313" key="1">
    <source>
        <dbReference type="EMBL" id="PPS15568.1"/>
    </source>
</evidence>
<protein>
    <submittedName>
        <fullName evidence="1">Uncharacterized protein</fullName>
    </submittedName>
</protein>